<comment type="caution">
    <text evidence="2">The sequence shown here is derived from an EMBL/GenBank/DDBJ whole genome shotgun (WGS) entry which is preliminary data.</text>
</comment>
<reference evidence="2 3" key="1">
    <citation type="submission" date="2020-09" db="EMBL/GenBank/DDBJ databases">
        <title>Draft Genome Sequences of Oil-Oxidizing Bacteria Halomonas titanicae, Marinobacter lutaoensis, and Virgibacillus halodenitrificans Isolated from Highly Saline Environments.</title>
        <authorList>
            <person name="Grouzdev D.S."/>
            <person name="Sokolova D.S."/>
            <person name="Semenova E.M."/>
            <person name="Borzenkov I.A."/>
            <person name="Bidzhieva S.K."/>
            <person name="Poltaraus A.B."/>
            <person name="Nazina T.N."/>
        </authorList>
    </citation>
    <scope>NUCLEOTIDE SEQUENCE [LARGE SCALE GENOMIC DNA]</scope>
    <source>
        <strain evidence="2 3">VKM B-3472D</strain>
    </source>
</reference>
<dbReference type="RefSeq" id="WP_189778373.1">
    <property type="nucleotide sequence ID" value="NZ_JACWEZ010000006.1"/>
</dbReference>
<gene>
    <name evidence="2" type="ORF">IC602_11780</name>
</gene>
<evidence type="ECO:0000313" key="3">
    <source>
        <dbReference type="Proteomes" id="UP000621631"/>
    </source>
</evidence>
<protein>
    <submittedName>
        <fullName evidence="2">Uncharacterized protein</fullName>
    </submittedName>
</protein>
<keyword evidence="3" id="KW-1185">Reference proteome</keyword>
<proteinExistence type="predicted"/>
<dbReference type="Proteomes" id="UP000621631">
    <property type="component" value="Unassembled WGS sequence"/>
</dbReference>
<dbReference type="EMBL" id="JACWEZ010000006">
    <property type="protein sequence ID" value="MBD1223276.1"/>
    <property type="molecule type" value="Genomic_DNA"/>
</dbReference>
<accession>A0ABR7VMY8</accession>
<keyword evidence="1" id="KW-1133">Transmembrane helix</keyword>
<sequence length="51" mass="5803">MIIVFKVIVIIILVISFLVTIGEQEDKKLQENMAFLCAISMALFFASLVWL</sequence>
<keyword evidence="1" id="KW-0472">Membrane</keyword>
<organism evidence="2 3">
    <name type="scientific">Virgibacillus halodenitrificans</name>
    <name type="common">Bacillus halodenitrificans</name>
    <dbReference type="NCBI Taxonomy" id="1482"/>
    <lineage>
        <taxon>Bacteria</taxon>
        <taxon>Bacillati</taxon>
        <taxon>Bacillota</taxon>
        <taxon>Bacilli</taxon>
        <taxon>Bacillales</taxon>
        <taxon>Bacillaceae</taxon>
        <taxon>Virgibacillus</taxon>
    </lineage>
</organism>
<name>A0ABR7VMY8_VIRHA</name>
<evidence type="ECO:0000313" key="2">
    <source>
        <dbReference type="EMBL" id="MBD1223276.1"/>
    </source>
</evidence>
<feature type="transmembrane region" description="Helical" evidence="1">
    <location>
        <begin position="32"/>
        <end position="50"/>
    </location>
</feature>
<keyword evidence="1" id="KW-0812">Transmembrane</keyword>
<evidence type="ECO:0000256" key="1">
    <source>
        <dbReference type="SAM" id="Phobius"/>
    </source>
</evidence>